<dbReference type="PANTHER" id="PTHR32089">
    <property type="entry name" value="METHYL-ACCEPTING CHEMOTAXIS PROTEIN MCPB"/>
    <property type="match status" value="1"/>
</dbReference>
<dbReference type="PRINTS" id="PR00260">
    <property type="entry name" value="CHEMTRNSDUCR"/>
</dbReference>
<evidence type="ECO:0000256" key="1">
    <source>
        <dbReference type="ARBA" id="ARBA00004370"/>
    </source>
</evidence>
<evidence type="ECO:0000256" key="5">
    <source>
        <dbReference type="SAM" id="Coils"/>
    </source>
</evidence>
<evidence type="ECO:0000256" key="4">
    <source>
        <dbReference type="PROSITE-ProRule" id="PRU00284"/>
    </source>
</evidence>
<keyword evidence="2 4" id="KW-0807">Transducer</keyword>
<dbReference type="Proteomes" id="UP000640333">
    <property type="component" value="Unassembled WGS sequence"/>
</dbReference>
<dbReference type="Pfam" id="PF00015">
    <property type="entry name" value="MCPsignal"/>
    <property type="match status" value="1"/>
</dbReference>
<keyword evidence="6" id="KW-0472">Membrane</keyword>
<dbReference type="InterPro" id="IPR004090">
    <property type="entry name" value="Chemotax_Me-accpt_rcpt"/>
</dbReference>
<comment type="similarity">
    <text evidence="3">Belongs to the methyl-accepting chemotaxis (MCP) protein family.</text>
</comment>
<dbReference type="EMBL" id="JADEYS010000011">
    <property type="protein sequence ID" value="MBE9397936.1"/>
    <property type="molecule type" value="Genomic_DNA"/>
</dbReference>
<comment type="subcellular location">
    <subcellularLocation>
        <location evidence="1">Membrane</location>
    </subcellularLocation>
</comment>
<keyword evidence="5" id="KW-0175">Coiled coil</keyword>
<protein>
    <submittedName>
        <fullName evidence="8">Methyl-accepting chemotaxis protein</fullName>
    </submittedName>
</protein>
<sequence length="550" mass="59891">MNNTVSGNYLKSFSIVFALAALAALAAFVVDIPVSVIVLIIIVAVISCAVTQIVIHRTVVAPFLSQTNDAAEGRRTAEDSYSLPALQSLVLGFQRGRTISDLLSAKTNSNAIAAAEVSFSADNLRAKLDVQVREIAQIADNSQNMTETVQQSADQASQAAELAKHAKDTCEQGQTSLEQALDKIDQLNEQSGETLQLIEQLNEKSNQIQSVTKVIEEIAEQTNLLALNAAIEAARAGDHGRGFAVVADEVRQLAARTAGATGEVETIVDEIQLETRQVVSRITTLSGNVQDSSRIMSEVSNQLGGISSQSAAVEEQISIIANGASNNQDNLEMISTSIQKIRSEIISSDDEVRILANQASSLMEVAEVSSAVLAEHTETNFHKTFYETARGCADKISEVFENEIRSGSLSEADLFDRDYQSVDGTNPQKYTTRYDQYTDRALPPVQETALNDNSDLVYAIVTDPNGYVPTHNNQFAHPPTGDYKTDLVKSRSKRLFNDRTGARCGCHTERMLLQTYKRDTGEIMHDLSVPIFVNGRHWGGFRVGYWPAKG</sequence>
<dbReference type="Gene3D" id="1.10.287.950">
    <property type="entry name" value="Methyl-accepting chemotaxis protein"/>
    <property type="match status" value="1"/>
</dbReference>
<dbReference type="GO" id="GO:0016020">
    <property type="term" value="C:membrane"/>
    <property type="evidence" value="ECO:0007669"/>
    <property type="project" value="UniProtKB-SubCell"/>
</dbReference>
<organism evidence="8 9">
    <name type="scientific">Pontibacterium sinense</name>
    <dbReference type="NCBI Taxonomy" id="2781979"/>
    <lineage>
        <taxon>Bacteria</taxon>
        <taxon>Pseudomonadati</taxon>
        <taxon>Pseudomonadota</taxon>
        <taxon>Gammaproteobacteria</taxon>
        <taxon>Oceanospirillales</taxon>
        <taxon>Oceanospirillaceae</taxon>
        <taxon>Pontibacterium</taxon>
    </lineage>
</organism>
<dbReference type="SUPFAM" id="SSF58104">
    <property type="entry name" value="Methyl-accepting chemotaxis protein (MCP) signaling domain"/>
    <property type="match status" value="1"/>
</dbReference>
<name>A0A8J7KAF8_9GAMM</name>
<feature type="domain" description="Methyl-accepting transducer" evidence="7">
    <location>
        <begin position="106"/>
        <end position="342"/>
    </location>
</feature>
<comment type="caution">
    <text evidence="8">The sequence shown here is derived from an EMBL/GenBank/DDBJ whole genome shotgun (WGS) entry which is preliminary data.</text>
</comment>
<evidence type="ECO:0000259" key="7">
    <source>
        <dbReference type="PROSITE" id="PS50111"/>
    </source>
</evidence>
<dbReference type="PANTHER" id="PTHR32089:SF120">
    <property type="entry name" value="METHYL-ACCEPTING CHEMOTAXIS PROTEIN TLPQ"/>
    <property type="match status" value="1"/>
</dbReference>
<evidence type="ECO:0000256" key="3">
    <source>
        <dbReference type="ARBA" id="ARBA00029447"/>
    </source>
</evidence>
<dbReference type="RefSeq" id="WP_193953515.1">
    <property type="nucleotide sequence ID" value="NZ_JADEYS010000011.1"/>
</dbReference>
<evidence type="ECO:0000313" key="9">
    <source>
        <dbReference type="Proteomes" id="UP000640333"/>
    </source>
</evidence>
<feature type="transmembrane region" description="Helical" evidence="6">
    <location>
        <begin position="36"/>
        <end position="55"/>
    </location>
</feature>
<evidence type="ECO:0000256" key="6">
    <source>
        <dbReference type="SAM" id="Phobius"/>
    </source>
</evidence>
<evidence type="ECO:0000313" key="8">
    <source>
        <dbReference type="EMBL" id="MBE9397936.1"/>
    </source>
</evidence>
<dbReference type="GO" id="GO:0004888">
    <property type="term" value="F:transmembrane signaling receptor activity"/>
    <property type="evidence" value="ECO:0007669"/>
    <property type="project" value="InterPro"/>
</dbReference>
<keyword evidence="6" id="KW-0812">Transmembrane</keyword>
<proteinExistence type="inferred from homology"/>
<gene>
    <name evidence="8" type="ORF">IOQ59_11775</name>
</gene>
<dbReference type="CDD" id="cd11386">
    <property type="entry name" value="MCP_signal"/>
    <property type="match status" value="1"/>
</dbReference>
<dbReference type="SMART" id="SM00283">
    <property type="entry name" value="MA"/>
    <property type="match status" value="1"/>
</dbReference>
<keyword evidence="6" id="KW-1133">Transmembrane helix</keyword>
<evidence type="ECO:0000256" key="2">
    <source>
        <dbReference type="ARBA" id="ARBA00023224"/>
    </source>
</evidence>
<dbReference type="AlphaFoldDB" id="A0A8J7KAF8"/>
<reference evidence="8" key="1">
    <citation type="submission" date="2020-10" db="EMBL/GenBank/DDBJ databases">
        <title>Bacterium isolated from coastal waters sediment.</title>
        <authorList>
            <person name="Chen R.-J."/>
            <person name="Lu D.-C."/>
            <person name="Zhu K.-L."/>
            <person name="Du Z.-J."/>
        </authorList>
    </citation>
    <scope>NUCLEOTIDE SEQUENCE</scope>
    <source>
        <strain evidence="8">N1Y112</strain>
    </source>
</reference>
<dbReference type="GO" id="GO:0006935">
    <property type="term" value="P:chemotaxis"/>
    <property type="evidence" value="ECO:0007669"/>
    <property type="project" value="InterPro"/>
</dbReference>
<feature type="transmembrane region" description="Helical" evidence="6">
    <location>
        <begin position="12"/>
        <end position="30"/>
    </location>
</feature>
<accession>A0A8J7KAF8</accession>
<dbReference type="GO" id="GO:0007165">
    <property type="term" value="P:signal transduction"/>
    <property type="evidence" value="ECO:0007669"/>
    <property type="project" value="UniProtKB-KW"/>
</dbReference>
<dbReference type="InterPro" id="IPR004089">
    <property type="entry name" value="MCPsignal_dom"/>
</dbReference>
<dbReference type="PROSITE" id="PS50111">
    <property type="entry name" value="CHEMOTAXIS_TRANSDUC_2"/>
    <property type="match status" value="1"/>
</dbReference>
<feature type="coiled-coil region" evidence="5">
    <location>
        <begin position="170"/>
        <end position="221"/>
    </location>
</feature>
<keyword evidence="9" id="KW-1185">Reference proteome</keyword>